<organism evidence="3 4">
    <name type="scientific">Streptomyces phaeofaciens</name>
    <dbReference type="NCBI Taxonomy" id="68254"/>
    <lineage>
        <taxon>Bacteria</taxon>
        <taxon>Bacillati</taxon>
        <taxon>Actinomycetota</taxon>
        <taxon>Actinomycetes</taxon>
        <taxon>Kitasatosporales</taxon>
        <taxon>Streptomycetaceae</taxon>
        <taxon>Streptomyces</taxon>
    </lineage>
</organism>
<feature type="domain" description="Nephrocystin 3-like N-terminal" evidence="2">
    <location>
        <begin position="17"/>
        <end position="92"/>
    </location>
</feature>
<dbReference type="Pfam" id="PF24883">
    <property type="entry name" value="NPHP3_N"/>
    <property type="match status" value="1"/>
</dbReference>
<dbReference type="EMBL" id="BMSA01000024">
    <property type="protein sequence ID" value="GGT78617.1"/>
    <property type="molecule type" value="Genomic_DNA"/>
</dbReference>
<evidence type="ECO:0000313" key="3">
    <source>
        <dbReference type="EMBL" id="GGT78617.1"/>
    </source>
</evidence>
<comment type="caution">
    <text evidence="3">The sequence shown here is derived from an EMBL/GenBank/DDBJ whole genome shotgun (WGS) entry which is preliminary data.</text>
</comment>
<name>A0A918HMX8_9ACTN</name>
<evidence type="ECO:0000313" key="4">
    <source>
        <dbReference type="Proteomes" id="UP000646776"/>
    </source>
</evidence>
<evidence type="ECO:0000256" key="1">
    <source>
        <dbReference type="ARBA" id="ARBA00022737"/>
    </source>
</evidence>
<reference evidence="3" key="2">
    <citation type="submission" date="2020-09" db="EMBL/GenBank/DDBJ databases">
        <authorList>
            <person name="Sun Q."/>
            <person name="Ohkuma M."/>
        </authorList>
    </citation>
    <scope>NUCLEOTIDE SEQUENCE</scope>
    <source>
        <strain evidence="3">JCM 4125</strain>
    </source>
</reference>
<proteinExistence type="predicted"/>
<evidence type="ECO:0000259" key="2">
    <source>
        <dbReference type="Pfam" id="PF24883"/>
    </source>
</evidence>
<dbReference type="PANTHER" id="PTHR10039">
    <property type="entry name" value="AMELOGENIN"/>
    <property type="match status" value="1"/>
</dbReference>
<sequence length="1373" mass="147510">MNDTADFTGREELFRAVADWWENGGERYFLLGGGVGTGKTTAMARLVSREAPVVAGHFCEPGDLSTRNPVEAARSLSTQLASQVAGFTEALVGLDGPRSTTHVQGTGITDEVGPGGVNAGVYIATLVVEAPSDEAAWQRTVTGPLRELSSEGLLPPLLIAVDALDEAELYDGRTKLTDLVLGTGSRLPQVRWLVSTRYPESVAGRLPERDVRRWDLSYGPGGAETTKDVRAFLVSELGLRDGPVLDLAEGRTGGNFLHARLLVETVRARGRPEPDLVVAVLEDVPPDLDGSQSGYLRQIVGSDGKVGWLDGYHPVVSALVAAREPLDLPTLVRLGDIPSSVAVHVLARIGPLLAPEGTHAPGQRYSLHHAQFREFLVDPARATTWWCDPEEAEQRIMRAYDKQTRGWSQWRSLDSYGTRHLYGHARRAGWTAADFDRLVVPGYAARLAEEPDAAAAVLRALDVPIAVAVAEPDVPRAFFWSWTARRIRGALLELLGVGTPALLVRAGHEDLAVASLSLTARTEQHGDRFDQMVAALAGERLWADVRTVMSLAPPSERPRLLLRAAAVRAQSDPEDAWTMVGEALASASGSCRHHLLADHRTEDVWTELAAVPALADRTRELADGRAELLNAVTAGLTRWDPRRAVDLAPELYLTARGAAYEMLARSDPAEAVRLLGRLPAGDGNRTRILYTLLLDGQLPPHLAPRWTADRDGPADPVRLLLAAALSHAPDDPELTSAARRLDEGLSPAAAAPAGGGEGLPDGWARDLADLDLAPLRRDPVAASIGAAVVFRALRAAYVDDDGHDGKGPDAHVAGRLGAALAILVPETADRLMAAATPGASAYRSAFLEALVGRLCPVDPERAWRTAEESHDAGALRAWAQFLPASQIAEGTRKVARIDARFSGTRAAMAGLLAAKLPRDDGDRARELLRLTSSLTDGAVYRQEHTMLSTAFAGAAPAEDDLSAALLRRIDFLPPHRARTNLPDPPAGGGLPAVADHVAARASHTGIAVLAATAAQLSREAEPGPREAGELLRACLDPRLVDTSVYVPAWPAVARAVRQAYLCWHDRLRHPLDGFLHTVRHHLDDGQTFLTAGLLLASLPPQDRERTVDFVQERLPGAGRALERVLMAYEGHPPPGFWQRLIARASEDRWRLWTAEMALRVLAGTRPRAALDLLRDVPEDRLATAFGTRREALLVDLAPAVAKSDRDLAVSVADDMRRRDPEDAAGCRALHAIALTVADEDWDGGLRISRDIDLPQARGPALGALAHAATGLSSPDERRRAYTAVVEEAEAGLGAAGCDPVVRRGLLTALSADPEWHPDVVARLIPSGMAYHDAYDVGQLASLVELVARDSSARDFAPSALRSAESFLVAAWRL</sequence>
<dbReference type="RefSeq" id="WP_189715919.1">
    <property type="nucleotide sequence ID" value="NZ_BMSA01000024.1"/>
</dbReference>
<keyword evidence="1" id="KW-0677">Repeat</keyword>
<dbReference type="Proteomes" id="UP000646776">
    <property type="component" value="Unassembled WGS sequence"/>
</dbReference>
<dbReference type="InterPro" id="IPR056884">
    <property type="entry name" value="NPHP3-like_N"/>
</dbReference>
<accession>A0A918HMX8</accession>
<keyword evidence="4" id="KW-1185">Reference proteome</keyword>
<gene>
    <name evidence="3" type="ORF">GCM10010226_66040</name>
</gene>
<reference evidence="3" key="1">
    <citation type="journal article" date="2014" name="Int. J. Syst. Evol. Microbiol.">
        <title>Complete genome sequence of Corynebacterium casei LMG S-19264T (=DSM 44701T), isolated from a smear-ripened cheese.</title>
        <authorList>
            <consortium name="US DOE Joint Genome Institute (JGI-PGF)"/>
            <person name="Walter F."/>
            <person name="Albersmeier A."/>
            <person name="Kalinowski J."/>
            <person name="Ruckert C."/>
        </authorList>
    </citation>
    <scope>NUCLEOTIDE SEQUENCE</scope>
    <source>
        <strain evidence="3">JCM 4125</strain>
    </source>
</reference>
<protein>
    <recommendedName>
        <fullName evidence="2">Nephrocystin 3-like N-terminal domain-containing protein</fullName>
    </recommendedName>
</protein>